<keyword evidence="1" id="KW-0472">Membrane</keyword>
<evidence type="ECO:0000313" key="2">
    <source>
        <dbReference type="EMBL" id="MBH8577009.1"/>
    </source>
</evidence>
<evidence type="ECO:0000313" key="3">
    <source>
        <dbReference type="Proteomes" id="UP000662314"/>
    </source>
</evidence>
<organism evidence="2 3">
    <name type="scientific">Dendronalium phyllosphericum CENA369</name>
    <dbReference type="NCBI Taxonomy" id="1725256"/>
    <lineage>
        <taxon>Bacteria</taxon>
        <taxon>Bacillati</taxon>
        <taxon>Cyanobacteriota</taxon>
        <taxon>Cyanophyceae</taxon>
        <taxon>Nostocales</taxon>
        <taxon>Nostocaceae</taxon>
        <taxon>Dendronalium</taxon>
        <taxon>Dendronalium phyllosphericum</taxon>
    </lineage>
</organism>
<evidence type="ECO:0000256" key="1">
    <source>
        <dbReference type="SAM" id="Phobius"/>
    </source>
</evidence>
<dbReference type="RefSeq" id="WP_214435728.1">
    <property type="nucleotide sequence ID" value="NZ_CAWPUQ010000176.1"/>
</dbReference>
<dbReference type="EMBL" id="JAECZA010000247">
    <property type="protein sequence ID" value="MBH8577009.1"/>
    <property type="molecule type" value="Genomic_DNA"/>
</dbReference>
<dbReference type="AlphaFoldDB" id="A0A8J7LIT5"/>
<keyword evidence="1" id="KW-0812">Transmembrane</keyword>
<sequence length="119" mass="12779">MADEQKIVVEIPSERGYSPVPTPQPSKVEQFKQGWADALALPGNLPDLALDTVACVSIPCLLSSCWVILPIPGFIRLAVLGVLVFAGAWTCYLYQAIPQIKAILLIRVGLILLGVLLGI</sequence>
<reference evidence="2 3" key="1">
    <citation type="journal article" date="2021" name="Int. J. Syst. Evol. Microbiol.">
        <title>Amazonocrinis nigriterrae gen. nov., sp. nov., Atlanticothrix silvestris gen. nov., sp. nov. and Dendronalium phyllosphericum gen. nov., sp. nov., nostocacean cyanobacteria from Brazilian environments.</title>
        <authorList>
            <person name="Alvarenga D.O."/>
            <person name="Andreote A.P.D."/>
            <person name="Branco L.H.Z."/>
            <person name="Delbaje E."/>
            <person name="Cruz R.B."/>
            <person name="Varani A.M."/>
            <person name="Fiore M.F."/>
        </authorList>
    </citation>
    <scope>NUCLEOTIDE SEQUENCE [LARGE SCALE GENOMIC DNA]</scope>
    <source>
        <strain evidence="2 3">CENA369</strain>
    </source>
</reference>
<protein>
    <submittedName>
        <fullName evidence="2">Uncharacterized protein</fullName>
    </submittedName>
</protein>
<feature type="transmembrane region" description="Helical" evidence="1">
    <location>
        <begin position="75"/>
        <end position="95"/>
    </location>
</feature>
<feature type="transmembrane region" description="Helical" evidence="1">
    <location>
        <begin position="102"/>
        <end position="118"/>
    </location>
</feature>
<name>A0A8J7LIT5_9NOST</name>
<comment type="caution">
    <text evidence="2">The sequence shown here is derived from an EMBL/GenBank/DDBJ whole genome shotgun (WGS) entry which is preliminary data.</text>
</comment>
<keyword evidence="1" id="KW-1133">Transmembrane helix</keyword>
<accession>A0A8J7LIT5</accession>
<dbReference type="Proteomes" id="UP000662314">
    <property type="component" value="Unassembled WGS sequence"/>
</dbReference>
<proteinExistence type="predicted"/>
<gene>
    <name evidence="2" type="ORF">I8752_29310</name>
</gene>
<keyword evidence="3" id="KW-1185">Reference proteome</keyword>